<dbReference type="EMBL" id="WHUW01000004">
    <property type="protein sequence ID" value="KAF8448036.1"/>
    <property type="molecule type" value="Genomic_DNA"/>
</dbReference>
<organism evidence="1 2">
    <name type="scientific">Boletus edulis BED1</name>
    <dbReference type="NCBI Taxonomy" id="1328754"/>
    <lineage>
        <taxon>Eukaryota</taxon>
        <taxon>Fungi</taxon>
        <taxon>Dikarya</taxon>
        <taxon>Basidiomycota</taxon>
        <taxon>Agaricomycotina</taxon>
        <taxon>Agaricomycetes</taxon>
        <taxon>Agaricomycetidae</taxon>
        <taxon>Boletales</taxon>
        <taxon>Boletineae</taxon>
        <taxon>Boletaceae</taxon>
        <taxon>Boletoideae</taxon>
        <taxon>Boletus</taxon>
    </lineage>
</organism>
<protein>
    <recommendedName>
        <fullName evidence="3">CHCH domain-containing protein</fullName>
    </recommendedName>
</protein>
<dbReference type="PANTHER" id="PTHR28066">
    <property type="entry name" value="37S RIBOSOMAL PROTEIN MRP10, MITOCHONDRIAL"/>
    <property type="match status" value="1"/>
</dbReference>
<name>A0AAD4C4D8_BOLED</name>
<sequence>MVHIAHVKVRPTKLQRRSPCKAEFVAMLGCWAATGDVLSADPARCKEVADALFNCMRTTPVYPKPQRPSINYHLSKLQRKVK</sequence>
<gene>
    <name evidence="1" type="ORF">L210DRAFT_849344</name>
</gene>
<evidence type="ECO:0008006" key="3">
    <source>
        <dbReference type="Google" id="ProtNLM"/>
    </source>
</evidence>
<dbReference type="GO" id="GO:0005763">
    <property type="term" value="C:mitochondrial small ribosomal subunit"/>
    <property type="evidence" value="ECO:0007669"/>
    <property type="project" value="TreeGrafter"/>
</dbReference>
<proteinExistence type="predicted"/>
<reference evidence="1" key="2">
    <citation type="journal article" date="2020" name="Nat. Commun.">
        <title>Large-scale genome sequencing of mycorrhizal fungi provides insights into the early evolution of symbiotic traits.</title>
        <authorList>
            <person name="Miyauchi S."/>
            <person name="Kiss E."/>
            <person name="Kuo A."/>
            <person name="Drula E."/>
            <person name="Kohler A."/>
            <person name="Sanchez-Garcia M."/>
            <person name="Morin E."/>
            <person name="Andreopoulos B."/>
            <person name="Barry K.W."/>
            <person name="Bonito G."/>
            <person name="Buee M."/>
            <person name="Carver A."/>
            <person name="Chen C."/>
            <person name="Cichocki N."/>
            <person name="Clum A."/>
            <person name="Culley D."/>
            <person name="Crous P.W."/>
            <person name="Fauchery L."/>
            <person name="Girlanda M."/>
            <person name="Hayes R.D."/>
            <person name="Keri Z."/>
            <person name="LaButti K."/>
            <person name="Lipzen A."/>
            <person name="Lombard V."/>
            <person name="Magnuson J."/>
            <person name="Maillard F."/>
            <person name="Murat C."/>
            <person name="Nolan M."/>
            <person name="Ohm R.A."/>
            <person name="Pangilinan J."/>
            <person name="Pereira M.F."/>
            <person name="Perotto S."/>
            <person name="Peter M."/>
            <person name="Pfister S."/>
            <person name="Riley R."/>
            <person name="Sitrit Y."/>
            <person name="Stielow J.B."/>
            <person name="Szollosi G."/>
            <person name="Zifcakova L."/>
            <person name="Stursova M."/>
            <person name="Spatafora J.W."/>
            <person name="Tedersoo L."/>
            <person name="Vaario L.M."/>
            <person name="Yamada A."/>
            <person name="Yan M."/>
            <person name="Wang P."/>
            <person name="Xu J."/>
            <person name="Bruns T."/>
            <person name="Baldrian P."/>
            <person name="Vilgalys R."/>
            <person name="Dunand C."/>
            <person name="Henrissat B."/>
            <person name="Grigoriev I.V."/>
            <person name="Hibbett D."/>
            <person name="Nagy L.G."/>
            <person name="Martin F.M."/>
        </authorList>
    </citation>
    <scope>NUCLEOTIDE SEQUENCE</scope>
    <source>
        <strain evidence="1">BED1</strain>
    </source>
</reference>
<keyword evidence="2" id="KW-1185">Reference proteome</keyword>
<dbReference type="AlphaFoldDB" id="A0AAD4C4D8"/>
<evidence type="ECO:0000313" key="1">
    <source>
        <dbReference type="EMBL" id="KAF8448036.1"/>
    </source>
</evidence>
<comment type="caution">
    <text evidence="1">The sequence shown here is derived from an EMBL/GenBank/DDBJ whole genome shotgun (WGS) entry which is preliminary data.</text>
</comment>
<accession>A0AAD4C4D8</accession>
<evidence type="ECO:0000313" key="2">
    <source>
        <dbReference type="Proteomes" id="UP001194468"/>
    </source>
</evidence>
<reference evidence="1" key="1">
    <citation type="submission" date="2019-10" db="EMBL/GenBank/DDBJ databases">
        <authorList>
            <consortium name="DOE Joint Genome Institute"/>
            <person name="Kuo A."/>
            <person name="Miyauchi S."/>
            <person name="Kiss E."/>
            <person name="Drula E."/>
            <person name="Kohler A."/>
            <person name="Sanchez-Garcia M."/>
            <person name="Andreopoulos B."/>
            <person name="Barry K.W."/>
            <person name="Bonito G."/>
            <person name="Buee M."/>
            <person name="Carver A."/>
            <person name="Chen C."/>
            <person name="Cichocki N."/>
            <person name="Clum A."/>
            <person name="Culley D."/>
            <person name="Crous P.W."/>
            <person name="Fauchery L."/>
            <person name="Girlanda M."/>
            <person name="Hayes R."/>
            <person name="Keri Z."/>
            <person name="LaButti K."/>
            <person name="Lipzen A."/>
            <person name="Lombard V."/>
            <person name="Magnuson J."/>
            <person name="Maillard F."/>
            <person name="Morin E."/>
            <person name="Murat C."/>
            <person name="Nolan M."/>
            <person name="Ohm R."/>
            <person name="Pangilinan J."/>
            <person name="Pereira M."/>
            <person name="Perotto S."/>
            <person name="Peter M."/>
            <person name="Riley R."/>
            <person name="Sitrit Y."/>
            <person name="Stielow B."/>
            <person name="Szollosi G."/>
            <person name="Zifcakova L."/>
            <person name="Stursova M."/>
            <person name="Spatafora J.W."/>
            <person name="Tedersoo L."/>
            <person name="Vaario L.-M."/>
            <person name="Yamada A."/>
            <person name="Yan M."/>
            <person name="Wang P."/>
            <person name="Xu J."/>
            <person name="Bruns T."/>
            <person name="Baldrian P."/>
            <person name="Vilgalys R."/>
            <person name="Henrissat B."/>
            <person name="Grigoriev I.V."/>
            <person name="Hibbett D."/>
            <person name="Nagy L.G."/>
            <person name="Martin F.M."/>
        </authorList>
    </citation>
    <scope>NUCLEOTIDE SEQUENCE</scope>
    <source>
        <strain evidence="1">BED1</strain>
    </source>
</reference>
<dbReference type="PANTHER" id="PTHR28066:SF1">
    <property type="entry name" value="SMALL RIBOSOMAL SUBUNIT PROTEIN MS37"/>
    <property type="match status" value="1"/>
</dbReference>
<dbReference type="GO" id="GO:0003735">
    <property type="term" value="F:structural constituent of ribosome"/>
    <property type="evidence" value="ECO:0007669"/>
    <property type="project" value="InterPro"/>
</dbReference>
<dbReference type="Proteomes" id="UP001194468">
    <property type="component" value="Unassembled WGS sequence"/>
</dbReference>
<dbReference type="GO" id="GO:0032543">
    <property type="term" value="P:mitochondrial translation"/>
    <property type="evidence" value="ECO:0007669"/>
    <property type="project" value="InterPro"/>
</dbReference>
<dbReference type="InterPro" id="IPR017264">
    <property type="entry name" value="Ribosomal_mS37_fun"/>
</dbReference>